<dbReference type="AlphaFoldDB" id="A0A8J8P6N4"/>
<name>A0A8J8P6N4_HALGN</name>
<proteinExistence type="predicted"/>
<dbReference type="Proteomes" id="UP000785679">
    <property type="component" value="Unassembled WGS sequence"/>
</dbReference>
<reference evidence="1" key="1">
    <citation type="submission" date="2019-06" db="EMBL/GenBank/DDBJ databases">
        <authorList>
            <person name="Zheng W."/>
        </authorList>
    </citation>
    <scope>NUCLEOTIDE SEQUENCE</scope>
    <source>
        <strain evidence="1">QDHG01</strain>
    </source>
</reference>
<protein>
    <submittedName>
        <fullName evidence="1">Uncharacterized protein</fullName>
    </submittedName>
</protein>
<gene>
    <name evidence="1" type="ORF">FGO68_gene9178</name>
</gene>
<accession>A0A8J8P6N4</accession>
<keyword evidence="2" id="KW-1185">Reference proteome</keyword>
<evidence type="ECO:0000313" key="1">
    <source>
        <dbReference type="EMBL" id="TNV87075.1"/>
    </source>
</evidence>
<evidence type="ECO:0000313" key="2">
    <source>
        <dbReference type="Proteomes" id="UP000785679"/>
    </source>
</evidence>
<organism evidence="1 2">
    <name type="scientific">Halteria grandinella</name>
    <dbReference type="NCBI Taxonomy" id="5974"/>
    <lineage>
        <taxon>Eukaryota</taxon>
        <taxon>Sar</taxon>
        <taxon>Alveolata</taxon>
        <taxon>Ciliophora</taxon>
        <taxon>Intramacronucleata</taxon>
        <taxon>Spirotrichea</taxon>
        <taxon>Stichotrichia</taxon>
        <taxon>Sporadotrichida</taxon>
        <taxon>Halteriidae</taxon>
        <taxon>Halteria</taxon>
    </lineage>
</organism>
<dbReference type="EMBL" id="RRYP01000643">
    <property type="protein sequence ID" value="TNV87075.1"/>
    <property type="molecule type" value="Genomic_DNA"/>
</dbReference>
<comment type="caution">
    <text evidence="1">The sequence shown here is derived from an EMBL/GenBank/DDBJ whole genome shotgun (WGS) entry which is preliminary data.</text>
</comment>
<sequence length="79" mass="8912">MIKARLLRDFRSSDLYLVRLSTKYFFNLEFDTSLNMNSIVLSTALASFFLSSLLKNSCILSCSATVKPSFSISLRALSF</sequence>